<keyword evidence="1" id="KW-0690">Ribosome biogenesis</keyword>
<dbReference type="Pfam" id="PF03193">
    <property type="entry name" value="RsgA_GTPase"/>
    <property type="match status" value="1"/>
</dbReference>
<protein>
    <submittedName>
        <fullName evidence="3">Ribosome small subunit-dependent GTPase A</fullName>
    </submittedName>
</protein>
<evidence type="ECO:0000313" key="4">
    <source>
        <dbReference type="Proteomes" id="UP001612915"/>
    </source>
</evidence>
<name>A0ABW8AS38_9ACTN</name>
<organism evidence="3 4">
    <name type="scientific">Spongisporangium articulatum</name>
    <dbReference type="NCBI Taxonomy" id="3362603"/>
    <lineage>
        <taxon>Bacteria</taxon>
        <taxon>Bacillati</taxon>
        <taxon>Actinomycetota</taxon>
        <taxon>Actinomycetes</taxon>
        <taxon>Kineosporiales</taxon>
        <taxon>Kineosporiaceae</taxon>
        <taxon>Spongisporangium</taxon>
    </lineage>
</organism>
<proteinExistence type="predicted"/>
<keyword evidence="4" id="KW-1185">Reference proteome</keyword>
<dbReference type="CDD" id="cd01854">
    <property type="entry name" value="YjeQ_EngC"/>
    <property type="match status" value="1"/>
</dbReference>
<dbReference type="EMBL" id="JBITLV010000007">
    <property type="protein sequence ID" value="MFI7589186.1"/>
    <property type="molecule type" value="Genomic_DNA"/>
</dbReference>
<feature type="domain" description="EngC GTPase" evidence="2">
    <location>
        <begin position="58"/>
        <end position="206"/>
    </location>
</feature>
<dbReference type="SUPFAM" id="SSF52540">
    <property type="entry name" value="P-loop containing nucleoside triphosphate hydrolases"/>
    <property type="match status" value="1"/>
</dbReference>
<gene>
    <name evidence="3" type="primary">rsgA</name>
    <name evidence="3" type="ORF">ACIB24_19145</name>
</gene>
<dbReference type="RefSeq" id="WP_398283660.1">
    <property type="nucleotide sequence ID" value="NZ_JBITLV010000007.1"/>
</dbReference>
<evidence type="ECO:0000313" key="3">
    <source>
        <dbReference type="EMBL" id="MFI7589186.1"/>
    </source>
</evidence>
<dbReference type="PANTHER" id="PTHR32120:SF10">
    <property type="entry name" value="SMALL RIBOSOMAL SUBUNIT BIOGENESIS GTPASE RSGA"/>
    <property type="match status" value="1"/>
</dbReference>
<dbReference type="InterPro" id="IPR010914">
    <property type="entry name" value="RsgA_GTPase_dom"/>
</dbReference>
<dbReference type="Gene3D" id="1.10.40.50">
    <property type="entry name" value="Probable gtpase engc, domain 3"/>
    <property type="match status" value="1"/>
</dbReference>
<dbReference type="PROSITE" id="PS50936">
    <property type="entry name" value="ENGC_GTPASE"/>
    <property type="match status" value="1"/>
</dbReference>
<sequence>MARVPSWLPEPPCTGDVVRLTLDVPLDEPPFVEEVLPRRSLLKRADAGGSSQQQALAANVDVVAVVAAFDPVAKRSVHAGRIERMLTLAWASGAEPVVLLTKADLHPDADEVAASLAARTACTVLPVSSRTGAGLDDVRGLLEGGRVVALLGPSGAGKSSLVNALADAETMAVQEVRGDGKGRHTTVTRELRRVAGGAVIDGPGLRGAGLAGGEADDGSLDRAFADVAALAERCRFADCAHESEPGCAVRGAVAAGSLNPDRLAAWRKLQAESRWQERRRDARLASEDRAAVRALHRGAYKEIRERSRAKNRGRR</sequence>
<evidence type="ECO:0000256" key="1">
    <source>
        <dbReference type="ARBA" id="ARBA00022517"/>
    </source>
</evidence>
<dbReference type="Gene3D" id="3.40.50.300">
    <property type="entry name" value="P-loop containing nucleotide triphosphate hydrolases"/>
    <property type="match status" value="1"/>
</dbReference>
<dbReference type="Proteomes" id="UP001612915">
    <property type="component" value="Unassembled WGS sequence"/>
</dbReference>
<dbReference type="NCBIfam" id="TIGR00157">
    <property type="entry name" value="ribosome small subunit-dependent GTPase A"/>
    <property type="match status" value="1"/>
</dbReference>
<dbReference type="InterPro" id="IPR027417">
    <property type="entry name" value="P-loop_NTPase"/>
</dbReference>
<dbReference type="PANTHER" id="PTHR32120">
    <property type="entry name" value="SMALL RIBOSOMAL SUBUNIT BIOGENESIS GTPASE RSGA"/>
    <property type="match status" value="1"/>
</dbReference>
<evidence type="ECO:0000259" key="2">
    <source>
        <dbReference type="PROSITE" id="PS50936"/>
    </source>
</evidence>
<accession>A0ABW8AS38</accession>
<dbReference type="InterPro" id="IPR004881">
    <property type="entry name" value="Ribosome_biogen_GTPase_RsgA"/>
</dbReference>
<reference evidence="3 4" key="1">
    <citation type="submission" date="2024-10" db="EMBL/GenBank/DDBJ databases">
        <title>The Natural Products Discovery Center: Release of the First 8490 Sequenced Strains for Exploring Actinobacteria Biosynthetic Diversity.</title>
        <authorList>
            <person name="Kalkreuter E."/>
            <person name="Kautsar S.A."/>
            <person name="Yang D."/>
            <person name="Bader C.D."/>
            <person name="Teijaro C.N."/>
            <person name="Fluegel L."/>
            <person name="Davis C.M."/>
            <person name="Simpson J.R."/>
            <person name="Lauterbach L."/>
            <person name="Steele A.D."/>
            <person name="Gui C."/>
            <person name="Meng S."/>
            <person name="Li G."/>
            <person name="Viehrig K."/>
            <person name="Ye F."/>
            <person name="Su P."/>
            <person name="Kiefer A.F."/>
            <person name="Nichols A."/>
            <person name="Cepeda A.J."/>
            <person name="Yan W."/>
            <person name="Fan B."/>
            <person name="Jiang Y."/>
            <person name="Adhikari A."/>
            <person name="Zheng C.-J."/>
            <person name="Schuster L."/>
            <person name="Cowan T.M."/>
            <person name="Smanski M.J."/>
            <person name="Chevrette M.G."/>
            <person name="De Carvalho L.P.S."/>
            <person name="Shen B."/>
        </authorList>
    </citation>
    <scope>NUCLEOTIDE SEQUENCE [LARGE SCALE GENOMIC DNA]</scope>
    <source>
        <strain evidence="3 4">NPDC049639</strain>
    </source>
</reference>
<comment type="caution">
    <text evidence="3">The sequence shown here is derived from an EMBL/GenBank/DDBJ whole genome shotgun (WGS) entry which is preliminary data.</text>
</comment>